<evidence type="ECO:0000313" key="2">
    <source>
        <dbReference type="Proteomes" id="UP000694408"/>
    </source>
</evidence>
<dbReference type="Ensembl" id="ENSJHYT00000019146.1">
    <property type="protein sequence ID" value="ENSJHYP00000015872.1"/>
    <property type="gene ID" value="ENSJHYG00000012182.1"/>
</dbReference>
<accession>A0A8C5JDL5</accession>
<dbReference type="AlphaFoldDB" id="A0A8C5JDL5"/>
<organism evidence="1 2">
    <name type="scientific">Junco hyemalis</name>
    <name type="common">Dark-eyed junco</name>
    <dbReference type="NCBI Taxonomy" id="40217"/>
    <lineage>
        <taxon>Eukaryota</taxon>
        <taxon>Metazoa</taxon>
        <taxon>Chordata</taxon>
        <taxon>Craniata</taxon>
        <taxon>Vertebrata</taxon>
        <taxon>Euteleostomi</taxon>
        <taxon>Archelosauria</taxon>
        <taxon>Archosauria</taxon>
        <taxon>Dinosauria</taxon>
        <taxon>Saurischia</taxon>
        <taxon>Theropoda</taxon>
        <taxon>Coelurosauria</taxon>
        <taxon>Aves</taxon>
        <taxon>Neognathae</taxon>
        <taxon>Neoaves</taxon>
        <taxon>Telluraves</taxon>
        <taxon>Australaves</taxon>
        <taxon>Passeriformes</taxon>
        <taxon>Passerellidae</taxon>
        <taxon>Junco</taxon>
    </lineage>
</organism>
<evidence type="ECO:0000313" key="1">
    <source>
        <dbReference type="Ensembl" id="ENSJHYP00000015872.1"/>
    </source>
</evidence>
<reference evidence="1" key="2">
    <citation type="submission" date="2025-09" db="UniProtKB">
        <authorList>
            <consortium name="Ensembl"/>
        </authorList>
    </citation>
    <scope>IDENTIFICATION</scope>
</reference>
<proteinExistence type="predicted"/>
<sequence>IFPFKEKKKILKCYEGKVSMEERKVYPKKNISKAYVERKGFYGRRKGFYRGRKEERFLWKEESKERFLWSKERFLQRKERFLWGKERFQWKEERFLWRKERFLWRKKRFLWGKEKFIQSKERFLRMKERLIPSVLPTTHRPTLPRTQRGGQRRVWLSVGTCICWGTSSHSPCTRRPVHPQGLPA</sequence>
<reference evidence="1" key="1">
    <citation type="submission" date="2025-08" db="UniProtKB">
        <authorList>
            <consortium name="Ensembl"/>
        </authorList>
    </citation>
    <scope>IDENTIFICATION</scope>
</reference>
<dbReference type="Proteomes" id="UP000694408">
    <property type="component" value="Unplaced"/>
</dbReference>
<keyword evidence="2" id="KW-1185">Reference proteome</keyword>
<protein>
    <submittedName>
        <fullName evidence="1">Uncharacterized protein</fullName>
    </submittedName>
</protein>
<name>A0A8C5JDL5_JUNHY</name>